<keyword evidence="4" id="KW-0762">Sugar transport</keyword>
<comment type="caution">
    <text evidence="12">The sequence shown here is derived from an EMBL/GenBank/DDBJ whole genome shotgun (WGS) entry which is preliminary data.</text>
</comment>
<dbReference type="PROSITE" id="PS50893">
    <property type="entry name" value="ABC_TRANSPORTER_2"/>
    <property type="match status" value="2"/>
</dbReference>
<proteinExistence type="inferred from homology"/>
<dbReference type="PANTHER" id="PTHR43790">
    <property type="entry name" value="CARBOHYDRATE TRANSPORT ATP-BINDING PROTEIN MG119-RELATED"/>
    <property type="match status" value="1"/>
</dbReference>
<protein>
    <submittedName>
        <fullName evidence="12">Sugar ABC transporter ATP-binding protein</fullName>
    </submittedName>
</protein>
<dbReference type="RefSeq" id="WP_163897348.1">
    <property type="nucleotide sequence ID" value="NZ_CP048424.1"/>
</dbReference>
<evidence type="ECO:0000256" key="3">
    <source>
        <dbReference type="ARBA" id="ARBA00022475"/>
    </source>
</evidence>
<dbReference type="Pfam" id="PF00005">
    <property type="entry name" value="ABC_tran"/>
    <property type="match status" value="2"/>
</dbReference>
<evidence type="ECO:0000256" key="6">
    <source>
        <dbReference type="ARBA" id="ARBA00022741"/>
    </source>
</evidence>
<keyword evidence="8" id="KW-1278">Translocase</keyword>
<keyword evidence="2" id="KW-0813">Transport</keyword>
<dbReference type="AlphaFoldDB" id="A0A6M1S8B2"/>
<dbReference type="InterPro" id="IPR017871">
    <property type="entry name" value="ABC_transporter-like_CS"/>
</dbReference>
<dbReference type="SMART" id="SM00382">
    <property type="entry name" value="AAA"/>
    <property type="match status" value="2"/>
</dbReference>
<gene>
    <name evidence="12" type="ORF">G6N76_23415</name>
</gene>
<reference evidence="12 13" key="1">
    <citation type="submission" date="2020-02" db="EMBL/GenBank/DDBJ databases">
        <title>Genome sequence of the type strain CCBAU10050 of Rhizobium daejeonense.</title>
        <authorList>
            <person name="Gao J."/>
            <person name="Sun J."/>
        </authorList>
    </citation>
    <scope>NUCLEOTIDE SEQUENCE [LARGE SCALE GENOMIC DNA]</scope>
    <source>
        <strain evidence="12 13">CCBAU10050</strain>
    </source>
</reference>
<organism evidence="12 13">
    <name type="scientific">Rhizobium daejeonense</name>
    <dbReference type="NCBI Taxonomy" id="240521"/>
    <lineage>
        <taxon>Bacteria</taxon>
        <taxon>Pseudomonadati</taxon>
        <taxon>Pseudomonadota</taxon>
        <taxon>Alphaproteobacteria</taxon>
        <taxon>Hyphomicrobiales</taxon>
        <taxon>Rhizobiaceae</taxon>
        <taxon>Rhizobium/Agrobacterium group</taxon>
        <taxon>Rhizobium</taxon>
    </lineage>
</organism>
<evidence type="ECO:0000256" key="10">
    <source>
        <dbReference type="SAM" id="MobiDB-lite"/>
    </source>
</evidence>
<keyword evidence="3" id="KW-1003">Cell membrane</keyword>
<evidence type="ECO:0000256" key="2">
    <source>
        <dbReference type="ARBA" id="ARBA00022448"/>
    </source>
</evidence>
<feature type="region of interest" description="Disordered" evidence="10">
    <location>
        <begin position="1"/>
        <end position="20"/>
    </location>
</feature>
<dbReference type="EMBL" id="JAAKZH010000013">
    <property type="protein sequence ID" value="NGO66621.1"/>
    <property type="molecule type" value="Genomic_DNA"/>
</dbReference>
<feature type="domain" description="ABC transporter" evidence="11">
    <location>
        <begin position="279"/>
        <end position="522"/>
    </location>
</feature>
<keyword evidence="7 12" id="KW-0067">ATP-binding</keyword>
<dbReference type="InterPro" id="IPR003439">
    <property type="entry name" value="ABC_transporter-like_ATP-bd"/>
</dbReference>
<accession>A0A6M1S8B2</accession>
<dbReference type="InterPro" id="IPR050107">
    <property type="entry name" value="ABC_carbohydrate_import_ATPase"/>
</dbReference>
<feature type="domain" description="ABC transporter" evidence="11">
    <location>
        <begin position="25"/>
        <end position="262"/>
    </location>
</feature>
<dbReference type="InterPro" id="IPR027417">
    <property type="entry name" value="P-loop_NTPase"/>
</dbReference>
<keyword evidence="6" id="KW-0547">Nucleotide-binding</keyword>
<dbReference type="PANTHER" id="PTHR43790:SF3">
    <property type="entry name" value="D-ALLOSE IMPORT ATP-BINDING PROTEIN ALSA-RELATED"/>
    <property type="match status" value="1"/>
</dbReference>
<dbReference type="Proteomes" id="UP000477849">
    <property type="component" value="Unassembled WGS sequence"/>
</dbReference>
<keyword evidence="9" id="KW-0472">Membrane</keyword>
<evidence type="ECO:0000256" key="7">
    <source>
        <dbReference type="ARBA" id="ARBA00022840"/>
    </source>
</evidence>
<dbReference type="GO" id="GO:0016887">
    <property type="term" value="F:ATP hydrolysis activity"/>
    <property type="evidence" value="ECO:0007669"/>
    <property type="project" value="InterPro"/>
</dbReference>
<evidence type="ECO:0000256" key="4">
    <source>
        <dbReference type="ARBA" id="ARBA00022597"/>
    </source>
</evidence>
<keyword evidence="5" id="KW-0677">Repeat</keyword>
<name>A0A6M1S8B2_9HYPH</name>
<dbReference type="SUPFAM" id="SSF52540">
    <property type="entry name" value="P-loop containing nucleoside triphosphate hydrolases"/>
    <property type="match status" value="2"/>
</dbReference>
<evidence type="ECO:0000256" key="8">
    <source>
        <dbReference type="ARBA" id="ARBA00022967"/>
    </source>
</evidence>
<evidence type="ECO:0000256" key="9">
    <source>
        <dbReference type="ARBA" id="ARBA00023136"/>
    </source>
</evidence>
<comment type="similarity">
    <text evidence="1">Belongs to the ABC transporter superfamily.</text>
</comment>
<evidence type="ECO:0000259" key="11">
    <source>
        <dbReference type="PROSITE" id="PS50893"/>
    </source>
</evidence>
<dbReference type="PROSITE" id="PS00211">
    <property type="entry name" value="ABC_TRANSPORTER_1"/>
    <property type="match status" value="1"/>
</dbReference>
<evidence type="ECO:0000256" key="1">
    <source>
        <dbReference type="ARBA" id="ARBA00005417"/>
    </source>
</evidence>
<keyword evidence="13" id="KW-1185">Reference proteome</keyword>
<dbReference type="InterPro" id="IPR003593">
    <property type="entry name" value="AAA+_ATPase"/>
</dbReference>
<dbReference type="Gene3D" id="3.40.50.300">
    <property type="entry name" value="P-loop containing nucleotide triphosphate hydrolases"/>
    <property type="match status" value="2"/>
</dbReference>
<dbReference type="CDD" id="cd03215">
    <property type="entry name" value="ABC_Carb_Monos_II"/>
    <property type="match status" value="1"/>
</dbReference>
<evidence type="ECO:0000256" key="5">
    <source>
        <dbReference type="ARBA" id="ARBA00022737"/>
    </source>
</evidence>
<evidence type="ECO:0000313" key="13">
    <source>
        <dbReference type="Proteomes" id="UP000477849"/>
    </source>
</evidence>
<sequence>MSTAVRPDPADVAETGRPRRPEPFVTATQLVKRFFGVTVLDGISLSLAPGEIRALLGENGAGKSTVINLLSGVHQADEGEIAIDGQAVHFDAPLNANRAGISVIRQELSLFPELSVAEAIFAGHQPVGPFGTVDWKGMRRDARAALAQLGMTSLDVNRPVSSLSIAQQQMVEIARALTRRSRLVIMDEPTASLSPEEVGHLGDIVARLAREGVAILYVSHRLDEIRNFCHTYTVLRDGRMVAEGEVSSVSNAGLIRAMAGRDVEIGRKTQGAEPGQVVLDVSHLAAPYSRRSPARVRDVSFHVRAGEIVGLAGIVGSGRTETANMIFGIDPIGSGEIRLQGRSIAPSSVSEAIAEGIGLVPEDRKGLAILPERSVAENFALAGAVRPKGLFLNDRASERTALQAFVERLGIRLSSVDAPITTLSGGNQQKVILSRWIAREPKILIVDEPTRGIDIGAKEDVHSLIRDIAARGVAVLVISSDLPEVLSLADRIVVFREGRSVFEIAGSEATAETLMAHMTRHHG</sequence>
<dbReference type="CDD" id="cd03216">
    <property type="entry name" value="ABC_Carb_Monos_I"/>
    <property type="match status" value="1"/>
</dbReference>
<dbReference type="GO" id="GO:0005524">
    <property type="term" value="F:ATP binding"/>
    <property type="evidence" value="ECO:0007669"/>
    <property type="project" value="UniProtKB-KW"/>
</dbReference>
<evidence type="ECO:0000313" key="12">
    <source>
        <dbReference type="EMBL" id="NGO66621.1"/>
    </source>
</evidence>